<protein>
    <submittedName>
        <fullName evidence="1">Uncharacterized protein</fullName>
    </submittedName>
</protein>
<gene>
    <name evidence="1" type="ORF">U9M48_038989</name>
</gene>
<accession>A0AAQ3UJQ3</accession>
<evidence type="ECO:0000313" key="1">
    <source>
        <dbReference type="EMBL" id="WVZ92959.1"/>
    </source>
</evidence>
<dbReference type="Proteomes" id="UP001341281">
    <property type="component" value="Chromosome 09"/>
</dbReference>
<dbReference type="EMBL" id="CP144753">
    <property type="protein sequence ID" value="WVZ92959.1"/>
    <property type="molecule type" value="Genomic_DNA"/>
</dbReference>
<name>A0AAQ3UJQ3_PASNO</name>
<evidence type="ECO:0000313" key="2">
    <source>
        <dbReference type="Proteomes" id="UP001341281"/>
    </source>
</evidence>
<keyword evidence="2" id="KW-1185">Reference proteome</keyword>
<organism evidence="1 2">
    <name type="scientific">Paspalum notatum var. saurae</name>
    <dbReference type="NCBI Taxonomy" id="547442"/>
    <lineage>
        <taxon>Eukaryota</taxon>
        <taxon>Viridiplantae</taxon>
        <taxon>Streptophyta</taxon>
        <taxon>Embryophyta</taxon>
        <taxon>Tracheophyta</taxon>
        <taxon>Spermatophyta</taxon>
        <taxon>Magnoliopsida</taxon>
        <taxon>Liliopsida</taxon>
        <taxon>Poales</taxon>
        <taxon>Poaceae</taxon>
        <taxon>PACMAD clade</taxon>
        <taxon>Panicoideae</taxon>
        <taxon>Andropogonodae</taxon>
        <taxon>Paspaleae</taxon>
        <taxon>Paspalinae</taxon>
        <taxon>Paspalum</taxon>
    </lineage>
</organism>
<dbReference type="AlphaFoldDB" id="A0AAQ3UJQ3"/>
<reference evidence="1 2" key="1">
    <citation type="submission" date="2024-02" db="EMBL/GenBank/DDBJ databases">
        <title>High-quality chromosome-scale genome assembly of Pensacola bahiagrass (Paspalum notatum Flugge var. saurae).</title>
        <authorList>
            <person name="Vega J.M."/>
            <person name="Podio M."/>
            <person name="Orjuela J."/>
            <person name="Siena L.A."/>
            <person name="Pessino S.C."/>
            <person name="Combes M.C."/>
            <person name="Mariac C."/>
            <person name="Albertini E."/>
            <person name="Pupilli F."/>
            <person name="Ortiz J.P.A."/>
            <person name="Leblanc O."/>
        </authorList>
    </citation>
    <scope>NUCLEOTIDE SEQUENCE [LARGE SCALE GENOMIC DNA]</scope>
    <source>
        <strain evidence="1">R1</strain>
        <tissue evidence="1">Leaf</tissue>
    </source>
</reference>
<sequence>MKMARAVAGDDARRRKHAAVGSHLHRWPRVQLPLCLLQQRRHHFPMLPMHLLLCTRELLKKKNIVLHIARLNLSHALLRYWSYMNAIILFPENQHNSDYWKVTVITEKNS</sequence>
<proteinExistence type="predicted"/>